<dbReference type="EMBL" id="JBHTNU010000001">
    <property type="protein sequence ID" value="MFD1425517.1"/>
    <property type="molecule type" value="Genomic_DNA"/>
</dbReference>
<dbReference type="RefSeq" id="WP_380162326.1">
    <property type="nucleotide sequence ID" value="NZ_JBHTNU010000001.1"/>
</dbReference>
<accession>A0ABW4C499</accession>
<sequence>MEVTKEMAQNFAEWFKGTLEIQESAQPCIYYYQGRIDFSPGSQTGGTAAPVHTGEATIIIDKEWWNEQYDSTLDEKADLMFEAIQEFVESVEEEEEEEQSGGKLIGSKEVAEILGWDIRRVSVYKGEKRMPSPITEVGGRPAWEKDQIMKFKEELKVKETIKNLKKYSFEQAKADYEEAKKRMNPRIHEVHMTISKDGKPFMKPYSDVSHAPLLASQQPWIEEDARGTFENAKRDLLHQLEELAIVKEVK</sequence>
<keyword evidence="2" id="KW-1185">Reference proteome</keyword>
<evidence type="ECO:0000313" key="2">
    <source>
        <dbReference type="Proteomes" id="UP001597282"/>
    </source>
</evidence>
<evidence type="ECO:0000313" key="1">
    <source>
        <dbReference type="EMBL" id="MFD1425517.1"/>
    </source>
</evidence>
<proteinExistence type="predicted"/>
<dbReference type="Proteomes" id="UP001597282">
    <property type="component" value="Unassembled WGS sequence"/>
</dbReference>
<gene>
    <name evidence="1" type="ORF">ACFQ4Y_01035</name>
</gene>
<protein>
    <recommendedName>
        <fullName evidence="3">Helix-turn-helix domain-containing protein</fullName>
    </recommendedName>
</protein>
<comment type="caution">
    <text evidence="1">The sequence shown here is derived from an EMBL/GenBank/DDBJ whole genome shotgun (WGS) entry which is preliminary data.</text>
</comment>
<evidence type="ECO:0008006" key="3">
    <source>
        <dbReference type="Google" id="ProtNLM"/>
    </source>
</evidence>
<reference evidence="2" key="1">
    <citation type="journal article" date="2019" name="Int. J. Syst. Evol. Microbiol.">
        <title>The Global Catalogue of Microorganisms (GCM) 10K type strain sequencing project: providing services to taxonomists for standard genome sequencing and annotation.</title>
        <authorList>
            <consortium name="The Broad Institute Genomics Platform"/>
            <consortium name="The Broad Institute Genome Sequencing Center for Infectious Disease"/>
            <person name="Wu L."/>
            <person name="Ma J."/>
        </authorList>
    </citation>
    <scope>NUCLEOTIDE SEQUENCE [LARGE SCALE GENOMIC DNA]</scope>
    <source>
        <strain evidence="2">S1</strain>
    </source>
</reference>
<organism evidence="1 2">
    <name type="scientific">Kroppenstedtia sanguinis</name>
    <dbReference type="NCBI Taxonomy" id="1380684"/>
    <lineage>
        <taxon>Bacteria</taxon>
        <taxon>Bacillati</taxon>
        <taxon>Bacillota</taxon>
        <taxon>Bacilli</taxon>
        <taxon>Bacillales</taxon>
        <taxon>Thermoactinomycetaceae</taxon>
        <taxon>Kroppenstedtia</taxon>
    </lineage>
</organism>
<name>A0ABW4C499_9BACL</name>